<dbReference type="PANTHER" id="PTHR42697">
    <property type="entry name" value="ENDONUCLEASE 8"/>
    <property type="match status" value="1"/>
</dbReference>
<gene>
    <name evidence="4" type="ORF">FCC1311_020752</name>
</gene>
<dbReference type="InterPro" id="IPR010979">
    <property type="entry name" value="Ribosomal_uS13-like_H2TH"/>
</dbReference>
<reference evidence="4 5" key="1">
    <citation type="submission" date="2017-12" db="EMBL/GenBank/DDBJ databases">
        <title>Sequencing, de novo assembly and annotation of complete genome of a new Thraustochytrid species, strain FCC1311.</title>
        <authorList>
            <person name="Sedici K."/>
            <person name="Godart F."/>
            <person name="Aiese Cigliano R."/>
            <person name="Sanseverino W."/>
            <person name="Barakat M."/>
            <person name="Ortet P."/>
            <person name="Marechal E."/>
            <person name="Cagnac O."/>
            <person name="Amato A."/>
        </authorList>
    </citation>
    <scope>NUCLEOTIDE SEQUENCE [LARGE SCALE GENOMIC DNA]</scope>
</reference>
<dbReference type="InterPro" id="IPR036361">
    <property type="entry name" value="SAP_dom_sf"/>
</dbReference>
<sequence>MDAIGKNLFAFFEGNHVVHVHFGMSGRWAVFDLKDAPEPTPATRLRLEHKDSAIVTHLSAMIVQLGTQELFDSKKAALGEDPLREDADPDALWPRVSKSKKVIGRLLMDQGMFPGVGNIYRAEILFKAGVHPNRLATMLTREEFDRIWMHSVDLLQRGFQSGSILTVDKDEGTRLGRPNMRRYIYNQAKCGRCQGTVVSWSMDTRTCYACPHCQPLRAEESLESETMEVRVFNSHCARESLQERLKTPEKLTVNELRSELANASIKIDGKANKKADLVRLLKAHQDAVAEKSQARNPKSAAATAPEANTEPEDLARLRVAELRERLKAAGLDTRGKKDELVARLKSNVEEMLVIKVEDKSRASKSQSKRKAAKPRPGTKHLTNVASAAEAAKEKVLAGEKRNVEHIAEDDFRAGIKTPDRKNMLKAGTSHLNMNPATEAGDAEERRLVSKSRGSKAKASPVKTKKERTAKKISTPAKAAATKRRRGEKRAVEHVAEEADVRRRSTRRRRQAQA</sequence>
<dbReference type="Gene3D" id="1.10.720.30">
    <property type="entry name" value="SAP domain"/>
    <property type="match status" value="2"/>
</dbReference>
<feature type="compositionally biased region" description="Basic residues" evidence="2">
    <location>
        <begin position="366"/>
        <end position="378"/>
    </location>
</feature>
<dbReference type="GO" id="GO:0006284">
    <property type="term" value="P:base-excision repair"/>
    <property type="evidence" value="ECO:0007669"/>
    <property type="project" value="InterPro"/>
</dbReference>
<dbReference type="SMART" id="SM01232">
    <property type="entry name" value="H2TH"/>
    <property type="match status" value="1"/>
</dbReference>
<keyword evidence="4" id="KW-0378">Hydrolase</keyword>
<dbReference type="Pfam" id="PF02037">
    <property type="entry name" value="SAP"/>
    <property type="match status" value="1"/>
</dbReference>
<organism evidence="4 5">
    <name type="scientific">Hondaea fermentalgiana</name>
    <dbReference type="NCBI Taxonomy" id="2315210"/>
    <lineage>
        <taxon>Eukaryota</taxon>
        <taxon>Sar</taxon>
        <taxon>Stramenopiles</taxon>
        <taxon>Bigyra</taxon>
        <taxon>Labyrinthulomycetes</taxon>
        <taxon>Thraustochytrida</taxon>
        <taxon>Thraustochytriidae</taxon>
        <taxon>Hondaea</taxon>
    </lineage>
</organism>
<dbReference type="SUPFAM" id="SSF57716">
    <property type="entry name" value="Glucocorticoid receptor-like (DNA-binding domain)"/>
    <property type="match status" value="1"/>
</dbReference>
<dbReference type="Proteomes" id="UP000241890">
    <property type="component" value="Unassembled WGS sequence"/>
</dbReference>
<dbReference type="SUPFAM" id="SSF46946">
    <property type="entry name" value="S13-like H2TH domain"/>
    <property type="match status" value="1"/>
</dbReference>
<evidence type="ECO:0000259" key="3">
    <source>
        <dbReference type="PROSITE" id="PS50800"/>
    </source>
</evidence>
<evidence type="ECO:0000256" key="2">
    <source>
        <dbReference type="SAM" id="MobiDB-lite"/>
    </source>
</evidence>
<dbReference type="SUPFAM" id="SSF81624">
    <property type="entry name" value="N-terminal domain of MutM-like DNA repair proteins"/>
    <property type="match status" value="1"/>
</dbReference>
<feature type="region of interest" description="Disordered" evidence="2">
    <location>
        <begin position="425"/>
        <end position="513"/>
    </location>
</feature>
<feature type="compositionally biased region" description="Basic and acidic residues" evidence="2">
    <location>
        <begin position="488"/>
        <end position="502"/>
    </location>
</feature>
<dbReference type="GO" id="GO:0008270">
    <property type="term" value="F:zinc ion binding"/>
    <property type="evidence" value="ECO:0007669"/>
    <property type="project" value="InterPro"/>
</dbReference>
<keyword evidence="4" id="KW-0540">Nuclease</keyword>
<dbReference type="SUPFAM" id="SSF68906">
    <property type="entry name" value="SAP domain"/>
    <property type="match status" value="1"/>
</dbReference>
<keyword evidence="4" id="KW-0255">Endonuclease</keyword>
<dbReference type="InterPro" id="IPR003034">
    <property type="entry name" value="SAP_dom"/>
</dbReference>
<feature type="region of interest" description="Disordered" evidence="2">
    <location>
        <begin position="358"/>
        <end position="385"/>
    </location>
</feature>
<dbReference type="GO" id="GO:0003906">
    <property type="term" value="F:DNA-(apurinic or apyrimidinic site) endonuclease activity"/>
    <property type="evidence" value="ECO:0007669"/>
    <property type="project" value="InterPro"/>
</dbReference>
<dbReference type="GO" id="GO:0003684">
    <property type="term" value="F:damaged DNA binding"/>
    <property type="evidence" value="ECO:0007669"/>
    <property type="project" value="InterPro"/>
</dbReference>
<dbReference type="EMBL" id="BEYU01000016">
    <property type="protein sequence ID" value="GBG25856.1"/>
    <property type="molecule type" value="Genomic_DNA"/>
</dbReference>
<dbReference type="OrthoDB" id="444592at2759"/>
<dbReference type="InterPro" id="IPR015886">
    <property type="entry name" value="H2TH_FPG"/>
</dbReference>
<keyword evidence="5" id="KW-1185">Reference proteome</keyword>
<name>A0A2R5G4B0_9STRA</name>
<dbReference type="Pfam" id="PF06831">
    <property type="entry name" value="H2TH"/>
    <property type="match status" value="1"/>
</dbReference>
<comment type="similarity">
    <text evidence="1">Belongs to the FPG family.</text>
</comment>
<dbReference type="AlphaFoldDB" id="A0A2R5G4B0"/>
<dbReference type="PANTHER" id="PTHR42697:SF1">
    <property type="entry name" value="ENDONUCLEASE 8"/>
    <property type="match status" value="1"/>
</dbReference>
<comment type="caution">
    <text evidence="4">The sequence shown here is derived from an EMBL/GenBank/DDBJ whole genome shotgun (WGS) entry which is preliminary data.</text>
</comment>
<evidence type="ECO:0000313" key="5">
    <source>
        <dbReference type="Proteomes" id="UP000241890"/>
    </source>
</evidence>
<feature type="compositionally biased region" description="Basic residues" evidence="2">
    <location>
        <begin position="503"/>
        <end position="513"/>
    </location>
</feature>
<dbReference type="InterPro" id="IPR035937">
    <property type="entry name" value="FPG_N"/>
</dbReference>
<dbReference type="PROSITE" id="PS50800">
    <property type="entry name" value="SAP"/>
    <property type="match status" value="1"/>
</dbReference>
<feature type="region of interest" description="Disordered" evidence="2">
    <location>
        <begin position="288"/>
        <end position="313"/>
    </location>
</feature>
<proteinExistence type="inferred from homology"/>
<accession>A0A2R5G4B0</accession>
<dbReference type="SMART" id="SM00513">
    <property type="entry name" value="SAP"/>
    <property type="match status" value="2"/>
</dbReference>
<dbReference type="Gene3D" id="3.20.190.10">
    <property type="entry name" value="MutM-like, N-terminal"/>
    <property type="match status" value="1"/>
</dbReference>
<feature type="domain" description="SAP" evidence="3">
    <location>
        <begin position="314"/>
        <end position="348"/>
    </location>
</feature>
<protein>
    <submittedName>
        <fullName evidence="4">Endonuclease 8-like 3</fullName>
    </submittedName>
</protein>
<dbReference type="GO" id="GO:0000703">
    <property type="term" value="F:oxidized pyrimidine nucleobase lesion DNA N-glycosylase activity"/>
    <property type="evidence" value="ECO:0007669"/>
    <property type="project" value="TreeGrafter"/>
</dbReference>
<evidence type="ECO:0000313" key="4">
    <source>
        <dbReference type="EMBL" id="GBG25856.1"/>
    </source>
</evidence>
<evidence type="ECO:0000256" key="1">
    <source>
        <dbReference type="ARBA" id="ARBA00009409"/>
    </source>
</evidence>
<dbReference type="Gene3D" id="1.10.8.50">
    <property type="match status" value="1"/>
</dbReference>
<dbReference type="InParanoid" id="A0A2R5G4B0"/>